<reference evidence="2 3" key="1">
    <citation type="journal article" date="2018" name="J. Microbiol.">
        <title>Leifsonia flava sp. nov., a novel actinobacterium isolated from the rhizosphere of Aquilegia viridiflora.</title>
        <authorList>
            <person name="Cai Y."/>
            <person name="Tao W.Z."/>
            <person name="Ma Y.J."/>
            <person name="Cheng J."/>
            <person name="Zhang M.Y."/>
            <person name="Zhang Y.X."/>
        </authorList>
    </citation>
    <scope>NUCLEOTIDE SEQUENCE [LARGE SCALE GENOMIC DNA]</scope>
    <source>
        <strain evidence="2 3">SYP-B2174</strain>
    </source>
</reference>
<proteinExistence type="predicted"/>
<dbReference type="RefSeq" id="WP_135118723.1">
    <property type="nucleotide sequence ID" value="NZ_SPQZ01000001.1"/>
</dbReference>
<dbReference type="Pfam" id="PF09997">
    <property type="entry name" value="DUF2238"/>
    <property type="match status" value="1"/>
</dbReference>
<dbReference type="AlphaFoldDB" id="A0A4Y9R6A4"/>
<sequence>MSDLIQTFVRRPVGPGEVAADGVRALAVASVIAAGIGWGAVQVGIFMLALLGVLVPRALGLRPSVDIATGLIVLVAAWSNVFDLYSEVFGWDKLVHIALTGVIATLAVIAAQRSGLLPTTGHRAGLVMATGAFGLAVGGIWEMLEWAGNALTDAVIYVGYDDTIGDLAADAVGGIIAGLALPFLTGRSAAVRSGAEGTDIGTDAHADARITAGRPR</sequence>
<dbReference type="Proteomes" id="UP000298127">
    <property type="component" value="Unassembled WGS sequence"/>
</dbReference>
<dbReference type="InterPro" id="IPR014509">
    <property type="entry name" value="YjdF-like"/>
</dbReference>
<name>A0A4Y9R6A4_9MICO</name>
<evidence type="ECO:0000313" key="2">
    <source>
        <dbReference type="EMBL" id="TFV99827.1"/>
    </source>
</evidence>
<accession>A0A4Y9R6A4</accession>
<feature type="transmembrane region" description="Helical" evidence="1">
    <location>
        <begin position="25"/>
        <end position="53"/>
    </location>
</feature>
<feature type="transmembrane region" description="Helical" evidence="1">
    <location>
        <begin position="65"/>
        <end position="82"/>
    </location>
</feature>
<evidence type="ECO:0000256" key="1">
    <source>
        <dbReference type="SAM" id="Phobius"/>
    </source>
</evidence>
<feature type="transmembrane region" description="Helical" evidence="1">
    <location>
        <begin position="164"/>
        <end position="184"/>
    </location>
</feature>
<feature type="transmembrane region" description="Helical" evidence="1">
    <location>
        <begin position="124"/>
        <end position="144"/>
    </location>
</feature>
<evidence type="ECO:0008006" key="4">
    <source>
        <dbReference type="Google" id="ProtNLM"/>
    </source>
</evidence>
<keyword evidence="1" id="KW-0472">Membrane</keyword>
<gene>
    <name evidence="2" type="ORF">E4M00_01050</name>
</gene>
<keyword evidence="1" id="KW-1133">Transmembrane helix</keyword>
<dbReference type="EMBL" id="SPQZ01000001">
    <property type="protein sequence ID" value="TFV99827.1"/>
    <property type="molecule type" value="Genomic_DNA"/>
</dbReference>
<keyword evidence="1" id="KW-0812">Transmembrane</keyword>
<feature type="transmembrane region" description="Helical" evidence="1">
    <location>
        <begin position="94"/>
        <end position="112"/>
    </location>
</feature>
<organism evidence="2 3">
    <name type="scientific">Orlajensenia leifsoniae</name>
    <dbReference type="NCBI Taxonomy" id="2561933"/>
    <lineage>
        <taxon>Bacteria</taxon>
        <taxon>Bacillati</taxon>
        <taxon>Actinomycetota</taxon>
        <taxon>Actinomycetes</taxon>
        <taxon>Micrococcales</taxon>
        <taxon>Microbacteriaceae</taxon>
        <taxon>Orlajensenia</taxon>
    </lineage>
</organism>
<keyword evidence="3" id="KW-1185">Reference proteome</keyword>
<comment type="caution">
    <text evidence="2">The sequence shown here is derived from an EMBL/GenBank/DDBJ whole genome shotgun (WGS) entry which is preliminary data.</text>
</comment>
<evidence type="ECO:0000313" key="3">
    <source>
        <dbReference type="Proteomes" id="UP000298127"/>
    </source>
</evidence>
<protein>
    <recommendedName>
        <fullName evidence="4">DUF2238 domain-containing protein</fullName>
    </recommendedName>
</protein>